<feature type="region of interest" description="Disordered" evidence="4">
    <location>
        <begin position="1"/>
        <end position="31"/>
    </location>
</feature>
<dbReference type="Proteomes" id="UP001530293">
    <property type="component" value="Unassembled WGS sequence"/>
</dbReference>
<dbReference type="Gene3D" id="3.80.10.10">
    <property type="entry name" value="Ribonuclease Inhibitor"/>
    <property type="match status" value="2"/>
</dbReference>
<keyword evidence="5" id="KW-0812">Transmembrane</keyword>
<dbReference type="InterPro" id="IPR032675">
    <property type="entry name" value="LRR_dom_sf"/>
</dbReference>
<evidence type="ECO:0000256" key="2">
    <source>
        <dbReference type="ARBA" id="ARBA00022614"/>
    </source>
</evidence>
<evidence type="ECO:0000256" key="1">
    <source>
        <dbReference type="ARBA" id="ARBA00022468"/>
    </source>
</evidence>
<dbReference type="SMART" id="SM00368">
    <property type="entry name" value="LRR_RI"/>
    <property type="match status" value="4"/>
</dbReference>
<keyword evidence="5" id="KW-1133">Transmembrane helix</keyword>
<sequence length="458" mass="50760">MLKSKAKPKRAEEDDDSFSDGQSYSSDGQSGYSYNDSQAGEFTIDGTVSSGSCSLDSFGEMLLRLEDNDESLSSLAINCKLTNAKRAKYVAQFLPDNTHLKKLRLTCGNKTSHRETFRKVISGLKDKSSVECIEIQDAVLNRESSNWLIPLFSRSRTLNQISFINCIFVGSGLSMILIALQHNRHLRHMNFYSCDWDEHNAETIAASLPFLNLHSLSLVDINIAGDAWPFLFEKIECLRNLIVLDLSQNKVDDGFIGYLAKSLTIQKSVSTLTLSSCGLDDQCAKELAKGLRKYSPLTKLNLSRNDQLSDKGVVYLKDLIKFNQSISELKVDGCGLSNRSLNAIESGLRYNNSFLKSFFSETTSQAIFGVVDSIENINIGESTRTIVEAVSFGSASSPSKEERDDDRRSRIKRMQRGQRSPRRPVDPGGRTPTASGKGNSPNNIAKSTRSLGTRKVLL</sequence>
<accession>A0ABD3M540</accession>
<reference evidence="6 7" key="1">
    <citation type="submission" date="2024-10" db="EMBL/GenBank/DDBJ databases">
        <title>Updated reference genomes for cyclostephanoid diatoms.</title>
        <authorList>
            <person name="Roberts W.R."/>
            <person name="Alverson A.J."/>
        </authorList>
    </citation>
    <scope>NUCLEOTIDE SEQUENCE [LARGE SCALE GENOMIC DNA]</scope>
    <source>
        <strain evidence="6 7">AJA232-27</strain>
    </source>
</reference>
<feature type="compositionally biased region" description="Polar residues" evidence="4">
    <location>
        <begin position="432"/>
        <end position="451"/>
    </location>
</feature>
<keyword evidence="3" id="KW-0677">Repeat</keyword>
<dbReference type="SUPFAM" id="SSF52047">
    <property type="entry name" value="RNI-like"/>
    <property type="match status" value="1"/>
</dbReference>
<organism evidence="6 7">
    <name type="scientific">Discostella pseudostelligera</name>
    <dbReference type="NCBI Taxonomy" id="259834"/>
    <lineage>
        <taxon>Eukaryota</taxon>
        <taxon>Sar</taxon>
        <taxon>Stramenopiles</taxon>
        <taxon>Ochrophyta</taxon>
        <taxon>Bacillariophyta</taxon>
        <taxon>Coscinodiscophyceae</taxon>
        <taxon>Thalassiosirophycidae</taxon>
        <taxon>Stephanodiscales</taxon>
        <taxon>Stephanodiscaceae</taxon>
        <taxon>Discostella</taxon>
    </lineage>
</organism>
<evidence type="ECO:0008006" key="8">
    <source>
        <dbReference type="Google" id="ProtNLM"/>
    </source>
</evidence>
<keyword evidence="2" id="KW-0433">Leucine-rich repeat</keyword>
<feature type="transmembrane region" description="Helical" evidence="5">
    <location>
        <begin position="161"/>
        <end position="180"/>
    </location>
</feature>
<feature type="compositionally biased region" description="Basic and acidic residues" evidence="4">
    <location>
        <begin position="399"/>
        <end position="408"/>
    </location>
</feature>
<proteinExistence type="predicted"/>
<dbReference type="InterPro" id="IPR027038">
    <property type="entry name" value="RanGap"/>
</dbReference>
<name>A0ABD3M540_9STRA</name>
<dbReference type="EMBL" id="JALLBG020000214">
    <property type="protein sequence ID" value="KAL3759063.1"/>
    <property type="molecule type" value="Genomic_DNA"/>
</dbReference>
<dbReference type="AlphaFoldDB" id="A0ABD3M540"/>
<dbReference type="GO" id="GO:0005096">
    <property type="term" value="F:GTPase activator activity"/>
    <property type="evidence" value="ECO:0007669"/>
    <property type="project" value="UniProtKB-KW"/>
</dbReference>
<keyword evidence="1" id="KW-0343">GTPase activation</keyword>
<gene>
    <name evidence="6" type="ORF">ACHAWU_008672</name>
</gene>
<protein>
    <recommendedName>
        <fullName evidence="8">RNI-like protein</fullName>
    </recommendedName>
</protein>
<dbReference type="Pfam" id="PF13516">
    <property type="entry name" value="LRR_6"/>
    <property type="match status" value="1"/>
</dbReference>
<comment type="caution">
    <text evidence="6">The sequence shown here is derived from an EMBL/GenBank/DDBJ whole genome shotgun (WGS) entry which is preliminary data.</text>
</comment>
<keyword evidence="5" id="KW-0472">Membrane</keyword>
<dbReference type="InterPro" id="IPR001611">
    <property type="entry name" value="Leu-rich_rpt"/>
</dbReference>
<feature type="compositionally biased region" description="Basic residues" evidence="4">
    <location>
        <begin position="409"/>
        <end position="422"/>
    </location>
</feature>
<dbReference type="PANTHER" id="PTHR24113:SF12">
    <property type="entry name" value="RAN GTPASE-ACTIVATING PROTEIN 1"/>
    <property type="match status" value="1"/>
</dbReference>
<keyword evidence="7" id="KW-1185">Reference proteome</keyword>
<dbReference type="PANTHER" id="PTHR24113">
    <property type="entry name" value="RAN GTPASE-ACTIVATING PROTEIN 1"/>
    <property type="match status" value="1"/>
</dbReference>
<evidence type="ECO:0000256" key="3">
    <source>
        <dbReference type="ARBA" id="ARBA00022737"/>
    </source>
</evidence>
<evidence type="ECO:0000313" key="6">
    <source>
        <dbReference type="EMBL" id="KAL3759063.1"/>
    </source>
</evidence>
<evidence type="ECO:0000313" key="7">
    <source>
        <dbReference type="Proteomes" id="UP001530293"/>
    </source>
</evidence>
<feature type="region of interest" description="Disordered" evidence="4">
    <location>
        <begin position="391"/>
        <end position="458"/>
    </location>
</feature>
<evidence type="ECO:0000256" key="5">
    <source>
        <dbReference type="SAM" id="Phobius"/>
    </source>
</evidence>
<evidence type="ECO:0000256" key="4">
    <source>
        <dbReference type="SAM" id="MobiDB-lite"/>
    </source>
</evidence>
<feature type="compositionally biased region" description="Low complexity" evidence="4">
    <location>
        <begin position="19"/>
        <end position="31"/>
    </location>
</feature>